<feature type="compositionally biased region" description="Low complexity" evidence="1">
    <location>
        <begin position="152"/>
        <end position="169"/>
    </location>
</feature>
<feature type="region of interest" description="Disordered" evidence="1">
    <location>
        <begin position="1"/>
        <end position="187"/>
    </location>
</feature>
<dbReference type="EMBL" id="JAIQCJ010000343">
    <property type="protein sequence ID" value="KAJ8796718.1"/>
    <property type="molecule type" value="Genomic_DNA"/>
</dbReference>
<proteinExistence type="predicted"/>
<name>A0AB34HWR0_ESCRO</name>
<sequence>MPAFGPQRSWRCAGSARPRAQVARAAPAARRARSAGGPPGVALEPRLPGRPSGASGRRGAELYPGCRPSSRARVVGSGSPGGARGRRVLGQREVAVEPRGKAGEPGSRLVAAQPPRSRTARVPHLPRLRVPQSQPRRAVCGRAAGLGGPGCPESSESPARSSAAATRSRAGGGRAPRGPGMTCRGSPLAPLLLLSLHGPVFGAQLSRGPYSLLSAEAPAPTRRLLPSRPGPLPPHGSGVPIQR</sequence>
<keyword evidence="3" id="KW-1185">Reference proteome</keyword>
<feature type="compositionally biased region" description="Basic residues" evidence="1">
    <location>
        <begin position="118"/>
        <end position="127"/>
    </location>
</feature>
<evidence type="ECO:0000313" key="2">
    <source>
        <dbReference type="EMBL" id="KAJ8796718.1"/>
    </source>
</evidence>
<reference evidence="2 3" key="1">
    <citation type="submission" date="2022-11" db="EMBL/GenBank/DDBJ databases">
        <title>Whole genome sequence of Eschrichtius robustus ER-17-0199.</title>
        <authorList>
            <person name="Bruniche-Olsen A."/>
            <person name="Black A.N."/>
            <person name="Fields C.J."/>
            <person name="Walden K."/>
            <person name="Dewoody J.A."/>
        </authorList>
    </citation>
    <scope>NUCLEOTIDE SEQUENCE [LARGE SCALE GENOMIC DNA]</scope>
    <source>
        <strain evidence="2">ER-17-0199</strain>
        <tissue evidence="2">Blubber</tissue>
    </source>
</reference>
<feature type="compositionally biased region" description="Low complexity" evidence="1">
    <location>
        <begin position="176"/>
        <end position="187"/>
    </location>
</feature>
<evidence type="ECO:0000313" key="3">
    <source>
        <dbReference type="Proteomes" id="UP001159641"/>
    </source>
</evidence>
<gene>
    <name evidence="2" type="ORF">J1605_017821</name>
</gene>
<feature type="region of interest" description="Disordered" evidence="1">
    <location>
        <begin position="221"/>
        <end position="243"/>
    </location>
</feature>
<accession>A0AB34HWR0</accession>
<dbReference type="Proteomes" id="UP001159641">
    <property type="component" value="Unassembled WGS sequence"/>
</dbReference>
<dbReference type="AlphaFoldDB" id="A0AB34HWR0"/>
<comment type="caution">
    <text evidence="2">The sequence shown here is derived from an EMBL/GenBank/DDBJ whole genome shotgun (WGS) entry which is preliminary data.</text>
</comment>
<evidence type="ECO:0000256" key="1">
    <source>
        <dbReference type="SAM" id="MobiDB-lite"/>
    </source>
</evidence>
<feature type="compositionally biased region" description="Low complexity" evidence="1">
    <location>
        <begin position="15"/>
        <end position="57"/>
    </location>
</feature>
<feature type="compositionally biased region" description="Low complexity" evidence="1">
    <location>
        <begin position="67"/>
        <end position="77"/>
    </location>
</feature>
<protein>
    <submittedName>
        <fullName evidence="2">Uncharacterized protein</fullName>
    </submittedName>
</protein>
<organism evidence="2 3">
    <name type="scientific">Eschrichtius robustus</name>
    <name type="common">California gray whale</name>
    <name type="synonym">Eschrichtius gibbosus</name>
    <dbReference type="NCBI Taxonomy" id="9764"/>
    <lineage>
        <taxon>Eukaryota</taxon>
        <taxon>Metazoa</taxon>
        <taxon>Chordata</taxon>
        <taxon>Craniata</taxon>
        <taxon>Vertebrata</taxon>
        <taxon>Euteleostomi</taxon>
        <taxon>Mammalia</taxon>
        <taxon>Eutheria</taxon>
        <taxon>Laurasiatheria</taxon>
        <taxon>Artiodactyla</taxon>
        <taxon>Whippomorpha</taxon>
        <taxon>Cetacea</taxon>
        <taxon>Mysticeti</taxon>
        <taxon>Eschrichtiidae</taxon>
        <taxon>Eschrichtius</taxon>
    </lineage>
</organism>